<proteinExistence type="predicted"/>
<dbReference type="RefSeq" id="WP_340524950.1">
    <property type="nucleotide sequence ID" value="NZ_JBBLXS010000268.1"/>
</dbReference>
<accession>A0ABU8YR17</accession>
<organism evidence="1 2">
    <name type="scientific">Microcoleus anatoxicus PTRS2</name>
    <dbReference type="NCBI Taxonomy" id="2705321"/>
    <lineage>
        <taxon>Bacteria</taxon>
        <taxon>Bacillati</taxon>
        <taxon>Cyanobacteriota</taxon>
        <taxon>Cyanophyceae</taxon>
        <taxon>Oscillatoriophycideae</taxon>
        <taxon>Oscillatoriales</taxon>
        <taxon>Microcoleaceae</taxon>
        <taxon>Microcoleus</taxon>
        <taxon>Microcoleus anatoxicus</taxon>
    </lineage>
</organism>
<protein>
    <recommendedName>
        <fullName evidence="3">Sporulation/spore germination protein</fullName>
    </recommendedName>
</protein>
<comment type="caution">
    <text evidence="1">The sequence shown here is derived from an EMBL/GenBank/DDBJ whole genome shotgun (WGS) entry which is preliminary data.</text>
</comment>
<dbReference type="Proteomes" id="UP001384579">
    <property type="component" value="Unassembled WGS sequence"/>
</dbReference>
<evidence type="ECO:0000313" key="1">
    <source>
        <dbReference type="EMBL" id="MEK0186858.1"/>
    </source>
</evidence>
<name>A0ABU8YR17_9CYAN</name>
<sequence>MNSIQQILTTFAASTVIMGLYSCSMLPPNRIQSRTLHDNSVPIAASLKVESAAASQTPSLLGASPGMQLSETAKIVTVTVYEPDSECKTLIAQPISLPAENSLLAAVSKILERQYGGDLNFAYRVSVDRNTGKAIIDLRVSPDSKRTLTSMSTCEQLAIFGSLRQTLIANPMWNVKQVQFTSRGEDISL</sequence>
<reference evidence="1 2" key="1">
    <citation type="journal article" date="2020" name="Harmful Algae">
        <title>Molecular and morphological characterization of a novel dihydroanatoxin-a producing Microcoleus species (cyanobacteria) from the Russian River, California, USA.</title>
        <authorList>
            <person name="Conklin K.Y."/>
            <person name="Stancheva R."/>
            <person name="Otten T.G."/>
            <person name="Fadness R."/>
            <person name="Boyer G.L."/>
            <person name="Read B."/>
            <person name="Zhang X."/>
            <person name="Sheath R.G."/>
        </authorList>
    </citation>
    <scope>NUCLEOTIDE SEQUENCE [LARGE SCALE GENOMIC DNA]</scope>
    <source>
        <strain evidence="1 2">PTRS2</strain>
    </source>
</reference>
<gene>
    <name evidence="1" type="ORF">WMG39_18670</name>
</gene>
<dbReference type="EMBL" id="JBBLXS010000268">
    <property type="protein sequence ID" value="MEK0186858.1"/>
    <property type="molecule type" value="Genomic_DNA"/>
</dbReference>
<keyword evidence="2" id="KW-1185">Reference proteome</keyword>
<evidence type="ECO:0008006" key="3">
    <source>
        <dbReference type="Google" id="ProtNLM"/>
    </source>
</evidence>
<evidence type="ECO:0000313" key="2">
    <source>
        <dbReference type="Proteomes" id="UP001384579"/>
    </source>
</evidence>